<dbReference type="EMBL" id="CM026422">
    <property type="protein sequence ID" value="KAG0588345.1"/>
    <property type="molecule type" value="Genomic_DNA"/>
</dbReference>
<organism evidence="3 4">
    <name type="scientific">Ceratodon purpureus</name>
    <name type="common">Fire moss</name>
    <name type="synonym">Dicranum purpureum</name>
    <dbReference type="NCBI Taxonomy" id="3225"/>
    <lineage>
        <taxon>Eukaryota</taxon>
        <taxon>Viridiplantae</taxon>
        <taxon>Streptophyta</taxon>
        <taxon>Embryophyta</taxon>
        <taxon>Bryophyta</taxon>
        <taxon>Bryophytina</taxon>
        <taxon>Bryopsida</taxon>
        <taxon>Dicranidae</taxon>
        <taxon>Pseudoditrichales</taxon>
        <taxon>Ditrichaceae</taxon>
        <taxon>Ceratodon</taxon>
    </lineage>
</organism>
<evidence type="ECO:0000313" key="3">
    <source>
        <dbReference type="EMBL" id="KAG0588345.1"/>
    </source>
</evidence>
<dbReference type="PANTHER" id="PTHR11717">
    <property type="entry name" value="LOW MOLECULAR WEIGHT PROTEIN TYROSINE PHOSPHATASE"/>
    <property type="match status" value="1"/>
</dbReference>
<dbReference type="GO" id="GO:0004725">
    <property type="term" value="F:protein tyrosine phosphatase activity"/>
    <property type="evidence" value="ECO:0007669"/>
    <property type="project" value="UniProtKB-EC"/>
</dbReference>
<comment type="caution">
    <text evidence="3">The sequence shown here is derived from an EMBL/GenBank/DDBJ whole genome shotgun (WGS) entry which is preliminary data.</text>
</comment>
<dbReference type="SUPFAM" id="SSF52788">
    <property type="entry name" value="Phosphotyrosine protein phosphatases I"/>
    <property type="match status" value="1"/>
</dbReference>
<gene>
    <name evidence="3" type="ORF">KC19_2G236400</name>
</gene>
<reference evidence="3" key="1">
    <citation type="submission" date="2020-06" db="EMBL/GenBank/DDBJ databases">
        <title>WGS assembly of Ceratodon purpureus strain R40.</title>
        <authorList>
            <person name="Carey S.B."/>
            <person name="Jenkins J."/>
            <person name="Shu S."/>
            <person name="Lovell J.T."/>
            <person name="Sreedasyam A."/>
            <person name="Maumus F."/>
            <person name="Tiley G.P."/>
            <person name="Fernandez-Pozo N."/>
            <person name="Barry K."/>
            <person name="Chen C."/>
            <person name="Wang M."/>
            <person name="Lipzen A."/>
            <person name="Daum C."/>
            <person name="Saski C.A."/>
            <person name="Payton A.C."/>
            <person name="Mcbreen J.C."/>
            <person name="Conrad R.E."/>
            <person name="Kollar L.M."/>
            <person name="Olsson S."/>
            <person name="Huttunen S."/>
            <person name="Landis J.B."/>
            <person name="Wickett N.J."/>
            <person name="Johnson M.G."/>
            <person name="Rensing S.A."/>
            <person name="Grimwood J."/>
            <person name="Schmutz J."/>
            <person name="Mcdaniel S.F."/>
        </authorList>
    </citation>
    <scope>NUCLEOTIDE SEQUENCE</scope>
    <source>
        <strain evidence="3">R40</strain>
    </source>
</reference>
<dbReference type="AlphaFoldDB" id="A0A8T0IYH9"/>
<keyword evidence="4" id="KW-1185">Reference proteome</keyword>
<protein>
    <recommendedName>
        <fullName evidence="1">protein-tyrosine-phosphatase</fullName>
        <ecNumber evidence="1">3.1.3.48</ecNumber>
    </recommendedName>
</protein>
<evidence type="ECO:0000259" key="2">
    <source>
        <dbReference type="SMART" id="SM00226"/>
    </source>
</evidence>
<name>A0A8T0IYH9_CERPU</name>
<dbReference type="InterPro" id="IPR036196">
    <property type="entry name" value="Ptyr_pPase_sf"/>
</dbReference>
<proteinExistence type="predicted"/>
<sequence>MYTCRVLVKHGVSLVTGARRENSTLGSASDAQLSAAVVSKTGAHQFESSRLDSRFSVRSLLGAREAGVAGSSAGRFVDVKLLEREVSRWRFGGVLVRSFDKGGDNGSSGSVSVVRPRGAARGAGVGVVERVSKFEVSRNCVTPVFRVSPFLQQISDLENRKVRVLFLSEGNLFQSVYAEAIFNSLIEEHGMQDFVECVSKASRNYNVGESPDSLAVAVAEEMGLTLTEGAPARVFNCQADIVLFDLLVVMDKFNTSDVLEEVTVCEAVDKGARYTHKVRRLAEFCRTKKMEDILESSCENMGGPEEVDVLLGESYEDIRASCEGLVQTMMEIKAGLQDSETMKQGVRRSLGEMESLDRFVTPMSQKVETIFN</sequence>
<dbReference type="InterPro" id="IPR050438">
    <property type="entry name" value="LMW_PTPase"/>
</dbReference>
<evidence type="ECO:0000256" key="1">
    <source>
        <dbReference type="ARBA" id="ARBA00013064"/>
    </source>
</evidence>
<dbReference type="Pfam" id="PF01451">
    <property type="entry name" value="LMWPc"/>
    <property type="match status" value="1"/>
</dbReference>
<dbReference type="Proteomes" id="UP000822688">
    <property type="component" value="Chromosome 2"/>
</dbReference>
<accession>A0A8T0IYH9</accession>
<feature type="domain" description="Phosphotyrosine protein phosphatase I" evidence="2">
    <location>
        <begin position="162"/>
        <end position="328"/>
    </location>
</feature>
<dbReference type="InterPro" id="IPR023485">
    <property type="entry name" value="Ptyr_pPase"/>
</dbReference>
<dbReference type="PANTHER" id="PTHR11717:SF7">
    <property type="entry name" value="LOW MOLECULAR WEIGHT PHOSPHOTYROSINE PROTEIN PHOSPHATASE"/>
    <property type="match status" value="1"/>
</dbReference>
<evidence type="ECO:0000313" key="4">
    <source>
        <dbReference type="Proteomes" id="UP000822688"/>
    </source>
</evidence>
<dbReference type="Gene3D" id="3.40.50.2300">
    <property type="match status" value="1"/>
</dbReference>
<dbReference type="SMART" id="SM00226">
    <property type="entry name" value="LMWPc"/>
    <property type="match status" value="1"/>
</dbReference>
<dbReference type="EC" id="3.1.3.48" evidence="1"/>